<name>A0ABT5YHX2_9PROT</name>
<dbReference type="EMBL" id="JARHUD010000001">
    <property type="protein sequence ID" value="MDF2094530.1"/>
    <property type="molecule type" value="Genomic_DNA"/>
</dbReference>
<comment type="caution">
    <text evidence="7">Lacks conserved residue(s) required for the propagation of feature annotation.</text>
</comment>
<sequence>MTGLSQDLNPAPAHDSDQRRHIVLIGLMGAGKSCVGRRLATRLGWDFVDADSEIETAAGCSIPEIFERHGERYFRDGERRVIARLLAGERPQVIATGGGAYMDAETRAAIARAGVTVWLRADLDVLVRRTARRDNRPLLKKDNPRRVLKDLMEQRYPIYAQADLTVDSADGPLEASVTRVLQALQDEGWLPSDANKAAASNGETRERS</sequence>
<keyword evidence="5 7" id="KW-0067">ATP-binding</keyword>
<comment type="pathway">
    <text evidence="7">Metabolic intermediate biosynthesis; chorismate biosynthesis; chorismate from D-erythrose 4-phosphate and phosphoenolpyruvate: step 5/7.</text>
</comment>
<dbReference type="RefSeq" id="WP_275819120.1">
    <property type="nucleotide sequence ID" value="NZ_JARHUD010000001.1"/>
</dbReference>
<feature type="binding site" evidence="7">
    <location>
        <position position="75"/>
    </location>
    <ligand>
        <name>substrate</name>
    </ligand>
</feature>
<evidence type="ECO:0000256" key="5">
    <source>
        <dbReference type="ARBA" id="ARBA00022840"/>
    </source>
</evidence>
<dbReference type="Gene3D" id="3.40.50.300">
    <property type="entry name" value="P-loop containing nucleotide triphosphate hydrolases"/>
    <property type="match status" value="1"/>
</dbReference>
<dbReference type="HAMAP" id="MF_00109">
    <property type="entry name" value="Shikimate_kinase"/>
    <property type="match status" value="1"/>
</dbReference>
<evidence type="ECO:0000256" key="4">
    <source>
        <dbReference type="ARBA" id="ARBA00022777"/>
    </source>
</evidence>
<proteinExistence type="inferred from homology"/>
<protein>
    <recommendedName>
        <fullName evidence="7">Shikimate kinase</fullName>
        <shortName evidence="7">SK</shortName>
        <ecNumber evidence="7">2.7.1.71</ecNumber>
    </recommendedName>
</protein>
<evidence type="ECO:0000256" key="3">
    <source>
        <dbReference type="ARBA" id="ARBA00022741"/>
    </source>
</evidence>
<feature type="binding site" evidence="7">
    <location>
        <position position="51"/>
    </location>
    <ligand>
        <name>substrate</name>
    </ligand>
</feature>
<gene>
    <name evidence="7" type="primary">aroK</name>
    <name evidence="8" type="ORF">P2G67_00910</name>
</gene>
<evidence type="ECO:0000256" key="7">
    <source>
        <dbReference type="HAMAP-Rule" id="MF_00109"/>
    </source>
</evidence>
<evidence type="ECO:0000313" key="8">
    <source>
        <dbReference type="EMBL" id="MDF2094530.1"/>
    </source>
</evidence>
<dbReference type="CDD" id="cd00464">
    <property type="entry name" value="SK"/>
    <property type="match status" value="1"/>
</dbReference>
<feature type="binding site" evidence="7">
    <location>
        <position position="33"/>
    </location>
    <ligand>
        <name>Mg(2+)</name>
        <dbReference type="ChEBI" id="CHEBI:18420"/>
    </ligand>
</feature>
<keyword evidence="1 7" id="KW-0028">Amino-acid biosynthesis</keyword>
<comment type="cofactor">
    <cofactor evidence="7">
        <name>Mg(2+)</name>
        <dbReference type="ChEBI" id="CHEBI:18420"/>
    </cofactor>
    <text evidence="7">Binds 1 Mg(2+) ion per subunit.</text>
</comment>
<keyword evidence="9" id="KW-1185">Reference proteome</keyword>
<dbReference type="InterPro" id="IPR027417">
    <property type="entry name" value="P-loop_NTPase"/>
</dbReference>
<evidence type="ECO:0000256" key="2">
    <source>
        <dbReference type="ARBA" id="ARBA00022679"/>
    </source>
</evidence>
<accession>A0ABT5YHX2</accession>
<feature type="binding site" evidence="7">
    <location>
        <position position="136"/>
    </location>
    <ligand>
        <name>ATP</name>
        <dbReference type="ChEBI" id="CHEBI:30616"/>
    </ligand>
</feature>
<dbReference type="PRINTS" id="PR01100">
    <property type="entry name" value="SHIKIMTKNASE"/>
</dbReference>
<feature type="binding site" evidence="7">
    <location>
        <position position="98"/>
    </location>
    <ligand>
        <name>substrate</name>
    </ligand>
</feature>
<comment type="caution">
    <text evidence="8">The sequence shown here is derived from an EMBL/GenBank/DDBJ whole genome shotgun (WGS) entry which is preliminary data.</text>
</comment>
<keyword evidence="7" id="KW-0460">Magnesium</keyword>
<dbReference type="InterPro" id="IPR031322">
    <property type="entry name" value="Shikimate/glucono_kinase"/>
</dbReference>
<comment type="similarity">
    <text evidence="7">Belongs to the shikimate kinase family.</text>
</comment>
<comment type="subcellular location">
    <subcellularLocation>
        <location evidence="7">Cytoplasm</location>
    </subcellularLocation>
</comment>
<evidence type="ECO:0000256" key="1">
    <source>
        <dbReference type="ARBA" id="ARBA00022605"/>
    </source>
</evidence>
<keyword evidence="6 7" id="KW-0057">Aromatic amino acid biosynthesis</keyword>
<keyword evidence="3 7" id="KW-0547">Nucleotide-binding</keyword>
<reference evidence="8 9" key="1">
    <citation type="submission" date="2023-03" db="EMBL/GenBank/DDBJ databases">
        <title>Fodinicurvata sp. CAU 1616 isolated from sea sendiment.</title>
        <authorList>
            <person name="Kim W."/>
        </authorList>
    </citation>
    <scope>NUCLEOTIDE SEQUENCE [LARGE SCALE GENOMIC DNA]</scope>
    <source>
        <strain evidence="8 9">CAU 1616</strain>
    </source>
</reference>
<dbReference type="SUPFAM" id="SSF52540">
    <property type="entry name" value="P-loop containing nucleoside triphosphate hydrolases"/>
    <property type="match status" value="1"/>
</dbReference>
<dbReference type="PANTHER" id="PTHR21087">
    <property type="entry name" value="SHIKIMATE KINASE"/>
    <property type="match status" value="1"/>
</dbReference>
<dbReference type="PANTHER" id="PTHR21087:SF16">
    <property type="entry name" value="SHIKIMATE KINASE 1, CHLOROPLASTIC"/>
    <property type="match status" value="1"/>
</dbReference>
<dbReference type="Pfam" id="PF01202">
    <property type="entry name" value="SKI"/>
    <property type="match status" value="1"/>
</dbReference>
<dbReference type="EC" id="2.7.1.71" evidence="7"/>
<keyword evidence="7" id="KW-0963">Cytoplasm</keyword>
<dbReference type="InterPro" id="IPR000623">
    <property type="entry name" value="Shikimate_kinase/TSH1"/>
</dbReference>
<comment type="subunit">
    <text evidence="7">Monomer.</text>
</comment>
<dbReference type="Proteomes" id="UP001215503">
    <property type="component" value="Unassembled WGS sequence"/>
</dbReference>
<keyword evidence="2 7" id="KW-0808">Transferase</keyword>
<organism evidence="8 9">
    <name type="scientific">Aquibaculum arenosum</name>
    <dbReference type="NCBI Taxonomy" id="3032591"/>
    <lineage>
        <taxon>Bacteria</taxon>
        <taxon>Pseudomonadati</taxon>
        <taxon>Pseudomonadota</taxon>
        <taxon>Alphaproteobacteria</taxon>
        <taxon>Rhodospirillales</taxon>
        <taxon>Rhodovibrionaceae</taxon>
        <taxon>Aquibaculum</taxon>
    </lineage>
</organism>
<keyword evidence="4 7" id="KW-0418">Kinase</keyword>
<feature type="binding site" evidence="7">
    <location>
        <begin position="29"/>
        <end position="34"/>
    </location>
    <ligand>
        <name>ATP</name>
        <dbReference type="ChEBI" id="CHEBI:30616"/>
    </ligand>
</feature>
<feature type="binding site" evidence="7">
    <location>
        <position position="155"/>
    </location>
    <ligand>
        <name>substrate</name>
    </ligand>
</feature>
<dbReference type="NCBIfam" id="NF010552">
    <property type="entry name" value="PRK13946.1"/>
    <property type="match status" value="1"/>
</dbReference>
<evidence type="ECO:0000256" key="6">
    <source>
        <dbReference type="ARBA" id="ARBA00023141"/>
    </source>
</evidence>
<comment type="function">
    <text evidence="7">Catalyzes the specific phosphorylation of the 3-hydroxyl group of shikimic acid using ATP as a cosubstrate.</text>
</comment>
<evidence type="ECO:0000313" key="9">
    <source>
        <dbReference type="Proteomes" id="UP001215503"/>
    </source>
</evidence>
<comment type="catalytic activity">
    <reaction evidence="7">
        <text>shikimate + ATP = 3-phosphoshikimate + ADP + H(+)</text>
        <dbReference type="Rhea" id="RHEA:13121"/>
        <dbReference type="ChEBI" id="CHEBI:15378"/>
        <dbReference type="ChEBI" id="CHEBI:30616"/>
        <dbReference type="ChEBI" id="CHEBI:36208"/>
        <dbReference type="ChEBI" id="CHEBI:145989"/>
        <dbReference type="ChEBI" id="CHEBI:456216"/>
        <dbReference type="EC" id="2.7.1.71"/>
    </reaction>
</comment>
<keyword evidence="7" id="KW-0479">Metal-binding</keyword>
<dbReference type="GO" id="GO:0004765">
    <property type="term" value="F:shikimate kinase activity"/>
    <property type="evidence" value="ECO:0007669"/>
    <property type="project" value="UniProtKB-EC"/>
</dbReference>